<feature type="non-terminal residue" evidence="2">
    <location>
        <position position="83"/>
    </location>
</feature>
<evidence type="ECO:0000313" key="2">
    <source>
        <dbReference type="EMBL" id="GAG52368.1"/>
    </source>
</evidence>
<organism evidence="2">
    <name type="scientific">marine sediment metagenome</name>
    <dbReference type="NCBI Taxonomy" id="412755"/>
    <lineage>
        <taxon>unclassified sequences</taxon>
        <taxon>metagenomes</taxon>
        <taxon>ecological metagenomes</taxon>
    </lineage>
</organism>
<dbReference type="InterPro" id="IPR046738">
    <property type="entry name" value="DUF6788"/>
</dbReference>
<dbReference type="AlphaFoldDB" id="X0YVM9"/>
<reference evidence="2" key="1">
    <citation type="journal article" date="2014" name="Front. Microbiol.">
        <title>High frequency of phylogenetically diverse reductive dehalogenase-homologous genes in deep subseafloor sedimentary metagenomes.</title>
        <authorList>
            <person name="Kawai M."/>
            <person name="Futagami T."/>
            <person name="Toyoda A."/>
            <person name="Takaki Y."/>
            <person name="Nishi S."/>
            <person name="Hori S."/>
            <person name="Arai W."/>
            <person name="Tsubouchi T."/>
            <person name="Morono Y."/>
            <person name="Uchiyama I."/>
            <person name="Ito T."/>
            <person name="Fujiyama A."/>
            <person name="Inagaki F."/>
            <person name="Takami H."/>
        </authorList>
    </citation>
    <scope>NUCLEOTIDE SEQUENCE</scope>
    <source>
        <strain evidence="2">Expedition CK06-06</strain>
    </source>
</reference>
<comment type="caution">
    <text evidence="2">The sequence shown here is derived from an EMBL/GenBank/DDBJ whole genome shotgun (WGS) entry which is preliminary data.</text>
</comment>
<proteinExistence type="predicted"/>
<protein>
    <recommendedName>
        <fullName evidence="1">DUF6788 domain-containing protein</fullName>
    </recommendedName>
</protein>
<gene>
    <name evidence="2" type="ORF">S01H1_75938</name>
</gene>
<name>X0YVM9_9ZZZZ</name>
<evidence type="ECO:0000259" key="1">
    <source>
        <dbReference type="Pfam" id="PF20586"/>
    </source>
</evidence>
<feature type="domain" description="DUF6788" evidence="1">
    <location>
        <begin position="19"/>
        <end position="81"/>
    </location>
</feature>
<dbReference type="EMBL" id="BARS01050923">
    <property type="protein sequence ID" value="GAG52368.1"/>
    <property type="molecule type" value="Genomic_DNA"/>
</dbReference>
<sequence length="83" mass="9417">MNKDIDLKPDEIKKSIWGLSQKRSKLQSRLMSLSPMIEGCIHKIYKKCGNPKCYCANGKKHGPYRAISKKTGGRTKLTYISDT</sequence>
<accession>X0YVM9</accession>
<dbReference type="Pfam" id="PF20586">
    <property type="entry name" value="DUF6788"/>
    <property type="match status" value="1"/>
</dbReference>